<comment type="pathway">
    <text evidence="9">Carotenoid biosynthesis; staphyloxanthin biosynthesis; staphyloxanthin from farnesyl diphosphate: step 5/5.</text>
</comment>
<dbReference type="Pfam" id="PF18927">
    <property type="entry name" value="CrtO"/>
    <property type="match status" value="1"/>
</dbReference>
<comment type="function">
    <text evidence="12">Catalyzes the acylation of glycosyl-4,4'-diaponeurosporenoate, i.e. the esterification of glucose at the C6'' position with the carboxyl group of the C(15) fatty acid 12-methyltetradecanoic acid, to yield staphyloxanthin. This is the last step in the biosynthesis of this orange pigment, present in most staphylococci strains.</text>
</comment>
<evidence type="ECO:0000313" key="15">
    <source>
        <dbReference type="Proteomes" id="UP000514509"/>
    </source>
</evidence>
<keyword evidence="15" id="KW-1185">Reference proteome</keyword>
<dbReference type="Proteomes" id="UP000514509">
    <property type="component" value="Chromosome"/>
</dbReference>
<feature type="transmembrane region" description="Helical" evidence="13">
    <location>
        <begin position="7"/>
        <end position="24"/>
    </location>
</feature>
<evidence type="ECO:0000256" key="5">
    <source>
        <dbReference type="ARBA" id="ARBA00022729"/>
    </source>
</evidence>
<gene>
    <name evidence="14" type="ORF">HUW48_21455</name>
</gene>
<evidence type="ECO:0000256" key="4">
    <source>
        <dbReference type="ARBA" id="ARBA00022692"/>
    </source>
</evidence>
<dbReference type="InterPro" id="IPR044021">
    <property type="entry name" value="CrtO"/>
</dbReference>
<reference evidence="14 15" key="1">
    <citation type="submission" date="2020-08" db="EMBL/GenBank/DDBJ databases">
        <title>Adhaeribacter dokdonensis sp. nov., isolated from the rhizosphere of Elymus tsukushiensis, a plant native to the Dokdo Islands, Republic of Korea.</title>
        <authorList>
            <person name="Ghim S.Y."/>
        </authorList>
    </citation>
    <scope>NUCLEOTIDE SEQUENCE [LARGE SCALE GENOMIC DNA]</scope>
    <source>
        <strain evidence="14 15">KUDC8001</strain>
    </source>
</reference>
<evidence type="ECO:0000256" key="6">
    <source>
        <dbReference type="ARBA" id="ARBA00022989"/>
    </source>
</evidence>
<keyword evidence="8" id="KW-0012">Acyltransferase</keyword>
<dbReference type="GO" id="GO:0016746">
    <property type="term" value="F:acyltransferase activity"/>
    <property type="evidence" value="ECO:0007669"/>
    <property type="project" value="UniProtKB-KW"/>
</dbReference>
<keyword evidence="7 13" id="KW-0472">Membrane</keyword>
<dbReference type="KEGG" id="add:HUW48_21455"/>
<evidence type="ECO:0000256" key="8">
    <source>
        <dbReference type="ARBA" id="ARBA00023315"/>
    </source>
</evidence>
<feature type="transmembrane region" description="Helical" evidence="13">
    <location>
        <begin position="118"/>
        <end position="136"/>
    </location>
</feature>
<dbReference type="AlphaFoldDB" id="A0A7L7LCF6"/>
<keyword evidence="6 13" id="KW-1133">Transmembrane helix</keyword>
<dbReference type="GO" id="GO:0005886">
    <property type="term" value="C:plasma membrane"/>
    <property type="evidence" value="ECO:0007669"/>
    <property type="project" value="UniProtKB-SubCell"/>
</dbReference>
<evidence type="ECO:0000256" key="10">
    <source>
        <dbReference type="ARBA" id="ARBA00023603"/>
    </source>
</evidence>
<keyword evidence="2" id="KW-1003">Cell membrane</keyword>
<keyword evidence="5" id="KW-0732">Signal</keyword>
<comment type="subcellular location">
    <subcellularLocation>
        <location evidence="1">Cell membrane</location>
        <topology evidence="1">Single-pass membrane protein</topology>
    </subcellularLocation>
</comment>
<evidence type="ECO:0000256" key="1">
    <source>
        <dbReference type="ARBA" id="ARBA00004162"/>
    </source>
</evidence>
<evidence type="ECO:0000256" key="3">
    <source>
        <dbReference type="ARBA" id="ARBA00022679"/>
    </source>
</evidence>
<proteinExistence type="inferred from homology"/>
<feature type="transmembrane region" description="Helical" evidence="13">
    <location>
        <begin position="30"/>
        <end position="48"/>
    </location>
</feature>
<evidence type="ECO:0000256" key="7">
    <source>
        <dbReference type="ARBA" id="ARBA00023136"/>
    </source>
</evidence>
<evidence type="ECO:0000256" key="12">
    <source>
        <dbReference type="ARBA" id="ARBA00025324"/>
    </source>
</evidence>
<evidence type="ECO:0000256" key="13">
    <source>
        <dbReference type="SAM" id="Phobius"/>
    </source>
</evidence>
<protein>
    <recommendedName>
        <fullName evidence="11">Glycosyl-4,4'-diaponeurosporenoate acyltransferase</fullName>
    </recommendedName>
</protein>
<evidence type="ECO:0000313" key="14">
    <source>
        <dbReference type="EMBL" id="QMU30427.1"/>
    </source>
</evidence>
<keyword evidence="3" id="KW-0808">Transferase</keyword>
<accession>A0A7L7LCF6</accession>
<feature type="transmembrane region" description="Helical" evidence="13">
    <location>
        <begin position="142"/>
        <end position="160"/>
    </location>
</feature>
<name>A0A7L7LCF6_9BACT</name>
<dbReference type="EMBL" id="CP055153">
    <property type="protein sequence ID" value="QMU30427.1"/>
    <property type="molecule type" value="Genomic_DNA"/>
</dbReference>
<sequence length="179" mass="21194">MIKYVRVGLVLLFVICMVVAAALWQGLPSFLFAWILNFMLMTGVLYLTQTFQPPLTSTYYHSKRWEADGKLYEWFGVLGFRKILVWIGWEKLQKTAYPVKKSLTALKHLEYSTRQSEFGHLIIFFIVSFFILFVALKEGIQHSLWLIFLNVIFHVYPIVVQRYNRPRLQKAIHRIQSLF</sequence>
<comment type="similarity">
    <text evidence="10">Belongs to the acyltransferase CrtO family.</text>
</comment>
<dbReference type="RefSeq" id="WP_182412874.1">
    <property type="nucleotide sequence ID" value="NZ_CP055153.1"/>
</dbReference>
<dbReference type="UniPathway" id="UPA00029">
    <property type="reaction ID" value="UER00560"/>
</dbReference>
<evidence type="ECO:0000256" key="11">
    <source>
        <dbReference type="ARBA" id="ARBA00023667"/>
    </source>
</evidence>
<evidence type="ECO:0000256" key="2">
    <source>
        <dbReference type="ARBA" id="ARBA00022475"/>
    </source>
</evidence>
<organism evidence="14 15">
    <name type="scientific">Adhaeribacter radiodurans</name>
    <dbReference type="NCBI Taxonomy" id="2745197"/>
    <lineage>
        <taxon>Bacteria</taxon>
        <taxon>Pseudomonadati</taxon>
        <taxon>Bacteroidota</taxon>
        <taxon>Cytophagia</taxon>
        <taxon>Cytophagales</taxon>
        <taxon>Hymenobacteraceae</taxon>
        <taxon>Adhaeribacter</taxon>
    </lineage>
</organism>
<keyword evidence="4 13" id="KW-0812">Transmembrane</keyword>
<evidence type="ECO:0000256" key="9">
    <source>
        <dbReference type="ARBA" id="ARBA00023588"/>
    </source>
</evidence>